<dbReference type="HOGENOM" id="CLU_063236_3_1_5"/>
<dbReference type="Pfam" id="PF00392">
    <property type="entry name" value="GntR"/>
    <property type="match status" value="1"/>
</dbReference>
<reference evidence="5 6" key="1">
    <citation type="journal article" date="2014" name="BMC Genomics">
        <title>Architecture and functions of a multipartite genome of the methylotrophic bacterium Paracoccus aminophilus JCM 7686, containing primary and secondary chromids.</title>
        <authorList>
            <person name="Dziewit L."/>
            <person name="Czarnecki J."/>
            <person name="Wibberg D."/>
            <person name="Radlinska M."/>
            <person name="Mrozek P."/>
            <person name="Szymczak M."/>
            <person name="Schluter A."/>
            <person name="Puhler A."/>
            <person name="Bartosik D."/>
        </authorList>
    </citation>
    <scope>NUCLEOTIDE SEQUENCE [LARGE SCALE GENOMIC DNA]</scope>
    <source>
        <strain evidence="5">JCM 7686</strain>
    </source>
</reference>
<dbReference type="EMBL" id="CP006650">
    <property type="protein sequence ID" value="AGT08563.1"/>
    <property type="molecule type" value="Genomic_DNA"/>
</dbReference>
<dbReference type="InterPro" id="IPR011663">
    <property type="entry name" value="UTRA"/>
</dbReference>
<evidence type="ECO:0000256" key="2">
    <source>
        <dbReference type="ARBA" id="ARBA00023125"/>
    </source>
</evidence>
<dbReference type="GO" id="GO:0003700">
    <property type="term" value="F:DNA-binding transcription factor activity"/>
    <property type="evidence" value="ECO:0007669"/>
    <property type="project" value="InterPro"/>
</dbReference>
<dbReference type="PRINTS" id="PR00035">
    <property type="entry name" value="HTHGNTR"/>
</dbReference>
<evidence type="ECO:0000313" key="6">
    <source>
        <dbReference type="Proteomes" id="UP000015480"/>
    </source>
</evidence>
<keyword evidence="6" id="KW-1185">Reference proteome</keyword>
<keyword evidence="3" id="KW-0804">Transcription</keyword>
<dbReference type="eggNOG" id="COG2188">
    <property type="taxonomic scope" value="Bacteria"/>
</dbReference>
<dbReference type="Pfam" id="PF07702">
    <property type="entry name" value="UTRA"/>
    <property type="match status" value="1"/>
</dbReference>
<protein>
    <submittedName>
        <fullName evidence="5">Transcriptional regulator, GntR family</fullName>
    </submittedName>
</protein>
<dbReference type="PROSITE" id="PS50949">
    <property type="entry name" value="HTH_GNTR"/>
    <property type="match status" value="1"/>
</dbReference>
<dbReference type="KEGG" id="pami:JCM7686_1462"/>
<dbReference type="OrthoDB" id="9794015at2"/>
<evidence type="ECO:0000256" key="3">
    <source>
        <dbReference type="ARBA" id="ARBA00023163"/>
    </source>
</evidence>
<dbReference type="PANTHER" id="PTHR44846">
    <property type="entry name" value="MANNOSYL-D-GLYCERATE TRANSPORT/METABOLISM SYSTEM REPRESSOR MNGR-RELATED"/>
    <property type="match status" value="1"/>
</dbReference>
<sequence>MTTQWRGLYDELAAAIQNGTLKPGQRLPTEHEQSASRAISRNTVRRAYLALSQAGLIRIVNGRGSYVMQTGLTYEIDSDSRFREVLERQGVASSIQTLSTGLGRAEPNEAEALSIKPGAAVLRQTMLILGEGTPFILTTRVFPADLALDLEERLLRLGSFTALLRDLGLGPLHRVSTTVGARMPEPKEARLLCCPLNAPVLDVVALGRLESGRPVEWQHALMNSRLIKLSFLSP</sequence>
<keyword evidence="1" id="KW-0805">Transcription regulation</keyword>
<evidence type="ECO:0000313" key="5">
    <source>
        <dbReference type="EMBL" id="AGT08563.1"/>
    </source>
</evidence>
<proteinExistence type="predicted"/>
<evidence type="ECO:0000259" key="4">
    <source>
        <dbReference type="PROSITE" id="PS50949"/>
    </source>
</evidence>
<dbReference type="RefSeq" id="WP_020950201.1">
    <property type="nucleotide sequence ID" value="NC_022041.1"/>
</dbReference>
<dbReference type="AlphaFoldDB" id="S5YAY4"/>
<dbReference type="SUPFAM" id="SSF46785">
    <property type="entry name" value="Winged helix' DNA-binding domain"/>
    <property type="match status" value="1"/>
</dbReference>
<dbReference type="InterPro" id="IPR036388">
    <property type="entry name" value="WH-like_DNA-bd_sf"/>
</dbReference>
<dbReference type="SUPFAM" id="SSF64288">
    <property type="entry name" value="Chorismate lyase-like"/>
    <property type="match status" value="1"/>
</dbReference>
<gene>
    <name evidence="5" type="ORF">JCM7686_1462</name>
</gene>
<dbReference type="PANTHER" id="PTHR44846:SF1">
    <property type="entry name" value="MANNOSYL-D-GLYCERATE TRANSPORT_METABOLISM SYSTEM REPRESSOR MNGR-RELATED"/>
    <property type="match status" value="1"/>
</dbReference>
<dbReference type="PATRIC" id="fig|1367847.3.peg.1434"/>
<dbReference type="Gene3D" id="1.10.10.10">
    <property type="entry name" value="Winged helix-like DNA-binding domain superfamily/Winged helix DNA-binding domain"/>
    <property type="match status" value="1"/>
</dbReference>
<accession>S5YAY4</accession>
<dbReference type="STRING" id="1367847.JCM7686_1462"/>
<dbReference type="Proteomes" id="UP000015480">
    <property type="component" value="Chromosome"/>
</dbReference>
<name>S5YAY4_PARAH</name>
<dbReference type="SMART" id="SM00345">
    <property type="entry name" value="HTH_GNTR"/>
    <property type="match status" value="1"/>
</dbReference>
<dbReference type="InterPro" id="IPR028978">
    <property type="entry name" value="Chorismate_lyase_/UTRA_dom_sf"/>
</dbReference>
<evidence type="ECO:0000256" key="1">
    <source>
        <dbReference type="ARBA" id="ARBA00023015"/>
    </source>
</evidence>
<dbReference type="InterPro" id="IPR000524">
    <property type="entry name" value="Tscrpt_reg_HTH_GntR"/>
</dbReference>
<organism evidence="5 6">
    <name type="scientific">Paracoccus aminophilus JCM 7686</name>
    <dbReference type="NCBI Taxonomy" id="1367847"/>
    <lineage>
        <taxon>Bacteria</taxon>
        <taxon>Pseudomonadati</taxon>
        <taxon>Pseudomonadota</taxon>
        <taxon>Alphaproteobacteria</taxon>
        <taxon>Rhodobacterales</taxon>
        <taxon>Paracoccaceae</taxon>
        <taxon>Paracoccus</taxon>
    </lineage>
</organism>
<dbReference type="SMART" id="SM00866">
    <property type="entry name" value="UTRA"/>
    <property type="match status" value="1"/>
</dbReference>
<dbReference type="InterPro" id="IPR050679">
    <property type="entry name" value="Bact_HTH_transcr_reg"/>
</dbReference>
<keyword evidence="2" id="KW-0238">DNA-binding</keyword>
<feature type="domain" description="HTH gntR-type" evidence="4">
    <location>
        <begin position="2"/>
        <end position="70"/>
    </location>
</feature>
<dbReference type="GO" id="GO:0003677">
    <property type="term" value="F:DNA binding"/>
    <property type="evidence" value="ECO:0007669"/>
    <property type="project" value="UniProtKB-KW"/>
</dbReference>
<dbReference type="Gene3D" id="3.40.1410.10">
    <property type="entry name" value="Chorismate lyase-like"/>
    <property type="match status" value="1"/>
</dbReference>
<dbReference type="CDD" id="cd07377">
    <property type="entry name" value="WHTH_GntR"/>
    <property type="match status" value="1"/>
</dbReference>
<dbReference type="GO" id="GO:0045892">
    <property type="term" value="P:negative regulation of DNA-templated transcription"/>
    <property type="evidence" value="ECO:0007669"/>
    <property type="project" value="TreeGrafter"/>
</dbReference>
<dbReference type="InterPro" id="IPR036390">
    <property type="entry name" value="WH_DNA-bd_sf"/>
</dbReference>